<gene>
    <name evidence="2" type="ORF">GMDG_04384</name>
</gene>
<protein>
    <submittedName>
        <fullName evidence="2">Uncharacterized protein</fullName>
    </submittedName>
</protein>
<dbReference type="InterPro" id="IPR008972">
    <property type="entry name" value="Cupredoxin"/>
</dbReference>
<sequence length="113" mass="13073">MHSLLPSVYLLLTAAAVATCRQWEDCNARMDGHLPYYTPLTFSGRVRRYYVAAEVEPWNYLRQSFRAQTYGYIASDTSIGTKYDKGQYKGYTDASFRERTKQQEWLGLQGPIL</sequence>
<dbReference type="SUPFAM" id="SSF49503">
    <property type="entry name" value="Cupredoxins"/>
    <property type="match status" value="1"/>
</dbReference>
<feature type="chain" id="PRO_5003989652" evidence="1">
    <location>
        <begin position="21"/>
        <end position="113"/>
    </location>
</feature>
<dbReference type="EMBL" id="GL573246">
    <property type="protein sequence ID" value="ELR09906.1"/>
    <property type="molecule type" value="Genomic_DNA"/>
</dbReference>
<organism evidence="2 3">
    <name type="scientific">Pseudogymnoascus destructans (strain ATCC MYA-4855 / 20631-21)</name>
    <name type="common">Bat white-nose syndrome fungus</name>
    <name type="synonym">Geomyces destructans</name>
    <dbReference type="NCBI Taxonomy" id="658429"/>
    <lineage>
        <taxon>Eukaryota</taxon>
        <taxon>Fungi</taxon>
        <taxon>Dikarya</taxon>
        <taxon>Ascomycota</taxon>
        <taxon>Pezizomycotina</taxon>
        <taxon>Leotiomycetes</taxon>
        <taxon>Thelebolales</taxon>
        <taxon>Thelebolaceae</taxon>
        <taxon>Pseudogymnoascus</taxon>
    </lineage>
</organism>
<dbReference type="STRING" id="658429.L8GCV2"/>
<dbReference type="VEuPathDB" id="FungiDB:GMDG_04384"/>
<keyword evidence="3" id="KW-1185">Reference proteome</keyword>
<dbReference type="InParanoid" id="L8GCV2"/>
<accession>L8GCV2</accession>
<evidence type="ECO:0000313" key="3">
    <source>
        <dbReference type="Proteomes" id="UP000011064"/>
    </source>
</evidence>
<reference evidence="3" key="1">
    <citation type="submission" date="2010-09" db="EMBL/GenBank/DDBJ databases">
        <title>The genome sequence of Geomyces destructans 20631-21.</title>
        <authorList>
            <consortium name="The Broad Institute Genome Sequencing Platform"/>
            <person name="Cuomo C.A."/>
            <person name="Blehert D.S."/>
            <person name="Lorch J.M."/>
            <person name="Young S.K."/>
            <person name="Zeng Q."/>
            <person name="Gargeya S."/>
            <person name="Fitzgerald M."/>
            <person name="Haas B."/>
            <person name="Abouelleil A."/>
            <person name="Alvarado L."/>
            <person name="Arachchi H.M."/>
            <person name="Berlin A."/>
            <person name="Brown A."/>
            <person name="Chapman S.B."/>
            <person name="Chen Z."/>
            <person name="Dunbar C."/>
            <person name="Freedman E."/>
            <person name="Gearin G."/>
            <person name="Gellesch M."/>
            <person name="Goldberg J."/>
            <person name="Griggs A."/>
            <person name="Gujja S."/>
            <person name="Heiman D."/>
            <person name="Howarth C."/>
            <person name="Larson L."/>
            <person name="Lui A."/>
            <person name="MacDonald P.J.P."/>
            <person name="Montmayeur A."/>
            <person name="Murphy C."/>
            <person name="Neiman D."/>
            <person name="Pearson M."/>
            <person name="Priest M."/>
            <person name="Roberts A."/>
            <person name="Saif S."/>
            <person name="Shea T."/>
            <person name="Shenoy N."/>
            <person name="Sisk P."/>
            <person name="Stolte C."/>
            <person name="Sykes S."/>
            <person name="Wortman J."/>
            <person name="Nusbaum C."/>
            <person name="Birren B."/>
        </authorList>
    </citation>
    <scope>NUCLEOTIDE SEQUENCE [LARGE SCALE GENOMIC DNA]</scope>
    <source>
        <strain evidence="3">ATCC MYA-4855 / 20631-21</strain>
    </source>
</reference>
<evidence type="ECO:0000313" key="2">
    <source>
        <dbReference type="EMBL" id="ELR09906.1"/>
    </source>
</evidence>
<dbReference type="Proteomes" id="UP000011064">
    <property type="component" value="Unassembled WGS sequence"/>
</dbReference>
<dbReference type="HOGENOM" id="CLU_2134625_0_0_1"/>
<name>L8GCV2_PSED2</name>
<feature type="signal peptide" evidence="1">
    <location>
        <begin position="1"/>
        <end position="20"/>
    </location>
</feature>
<proteinExistence type="predicted"/>
<dbReference type="AlphaFoldDB" id="L8GCV2"/>
<dbReference type="Gene3D" id="2.60.40.420">
    <property type="entry name" value="Cupredoxins - blue copper proteins"/>
    <property type="match status" value="1"/>
</dbReference>
<evidence type="ECO:0000256" key="1">
    <source>
        <dbReference type="SAM" id="SignalP"/>
    </source>
</evidence>
<keyword evidence="1" id="KW-0732">Signal</keyword>